<feature type="transmembrane region" description="Helical" evidence="1">
    <location>
        <begin position="12"/>
        <end position="31"/>
    </location>
</feature>
<proteinExistence type="predicted"/>
<evidence type="ECO:0000313" key="2">
    <source>
        <dbReference type="EMBL" id="QSE99430.1"/>
    </source>
</evidence>
<keyword evidence="1" id="KW-1133">Transmembrane helix</keyword>
<protein>
    <recommendedName>
        <fullName evidence="4">SRPBCC family protein</fullName>
    </recommendedName>
</protein>
<accession>A0A975A2M0</accession>
<feature type="transmembrane region" description="Helical" evidence="1">
    <location>
        <begin position="119"/>
        <end position="137"/>
    </location>
</feature>
<evidence type="ECO:0000256" key="1">
    <source>
        <dbReference type="SAM" id="Phobius"/>
    </source>
</evidence>
<gene>
    <name evidence="2" type="ORF">JR347_16050</name>
</gene>
<dbReference type="SUPFAM" id="SSF55961">
    <property type="entry name" value="Bet v1-like"/>
    <property type="match status" value="1"/>
</dbReference>
<name>A0A975A2M0_9BACT</name>
<evidence type="ECO:0000313" key="3">
    <source>
        <dbReference type="Proteomes" id="UP000662783"/>
    </source>
</evidence>
<keyword evidence="3" id="KW-1185">Reference proteome</keyword>
<feature type="transmembrane region" description="Helical" evidence="1">
    <location>
        <begin position="37"/>
        <end position="57"/>
    </location>
</feature>
<keyword evidence="1" id="KW-0472">Membrane</keyword>
<dbReference type="InterPro" id="IPR023393">
    <property type="entry name" value="START-like_dom_sf"/>
</dbReference>
<evidence type="ECO:0008006" key="4">
    <source>
        <dbReference type="Google" id="ProtNLM"/>
    </source>
</evidence>
<organism evidence="2 3">
    <name type="scientific">Fulvivirga lutea</name>
    <dbReference type="NCBI Taxonomy" id="2810512"/>
    <lineage>
        <taxon>Bacteria</taxon>
        <taxon>Pseudomonadati</taxon>
        <taxon>Bacteroidota</taxon>
        <taxon>Cytophagia</taxon>
        <taxon>Cytophagales</taxon>
        <taxon>Fulvivirgaceae</taxon>
        <taxon>Fulvivirga</taxon>
    </lineage>
</organism>
<reference evidence="2" key="1">
    <citation type="submission" date="2021-02" db="EMBL/GenBank/DDBJ databases">
        <title>Fulvivirga sp. S481 isolated from sea water.</title>
        <authorList>
            <person name="Bae S.S."/>
            <person name="Baek K."/>
        </authorList>
    </citation>
    <scope>NUCLEOTIDE SEQUENCE</scope>
    <source>
        <strain evidence="2">S481</strain>
    </source>
</reference>
<sequence>MKVNIKKSQLLAVIITIAVAAPLTLWGIYGIGQYGMALFIITPFFIGLSSALILGRWEKLTPNKSRKIGFLTLLIFTAGLVLFAIEGLICIAMAVPPALLLTWLGSFLANYLTNKSNRNVAIIYVLVGLLIPCTAFLERNKKPEVLPVVTSIIISASPEVVWKNVIEFPDLEPPREFLFKAGISYPINARIEGHGVGAIRYCNFNTGSFVEPITIWEKPKLLAFDVKEQPKPMTELSFWDIDAPHLQDYFVAKKGQFKLTPLPNGKTELEGTTWYVQKIYPGFYWNIWSNSIIHAIHDRVLAHIKKESERN</sequence>
<dbReference type="Proteomes" id="UP000662783">
    <property type="component" value="Chromosome"/>
</dbReference>
<dbReference type="EMBL" id="CP070608">
    <property type="protein sequence ID" value="QSE99430.1"/>
    <property type="molecule type" value="Genomic_DNA"/>
</dbReference>
<dbReference type="Gene3D" id="3.30.530.20">
    <property type="match status" value="1"/>
</dbReference>
<dbReference type="KEGG" id="fuv:JR347_16050"/>
<keyword evidence="1" id="KW-0812">Transmembrane</keyword>
<feature type="transmembrane region" description="Helical" evidence="1">
    <location>
        <begin position="69"/>
        <end position="99"/>
    </location>
</feature>
<dbReference type="AlphaFoldDB" id="A0A975A2M0"/>